<feature type="region of interest" description="Disordered" evidence="1">
    <location>
        <begin position="1"/>
        <end position="25"/>
    </location>
</feature>
<gene>
    <name evidence="2" type="ORF">JL09_g6233</name>
</gene>
<evidence type="ECO:0000256" key="1">
    <source>
        <dbReference type="SAM" id="MobiDB-lite"/>
    </source>
</evidence>
<organism evidence="2 3">
    <name type="scientific">Pichia kudriavzevii</name>
    <name type="common">Yeast</name>
    <name type="synonym">Issatchenkia orientalis</name>
    <dbReference type="NCBI Taxonomy" id="4909"/>
    <lineage>
        <taxon>Eukaryota</taxon>
        <taxon>Fungi</taxon>
        <taxon>Dikarya</taxon>
        <taxon>Ascomycota</taxon>
        <taxon>Saccharomycotina</taxon>
        <taxon>Pichiomycetes</taxon>
        <taxon>Pichiales</taxon>
        <taxon>Pichiaceae</taxon>
        <taxon>Pichia</taxon>
    </lineage>
</organism>
<evidence type="ECO:0000313" key="3">
    <source>
        <dbReference type="Proteomes" id="UP000029867"/>
    </source>
</evidence>
<reference evidence="3" key="1">
    <citation type="journal article" date="2014" name="Microb. Cell Fact.">
        <title>Exploiting Issatchenkia orientalis SD108 for succinic acid production.</title>
        <authorList>
            <person name="Xiao H."/>
            <person name="Shao Z."/>
            <person name="Jiang Y."/>
            <person name="Dole S."/>
            <person name="Zhao H."/>
        </authorList>
    </citation>
    <scope>NUCLEOTIDE SEQUENCE [LARGE SCALE GENOMIC DNA]</scope>
    <source>
        <strain evidence="3">SD108</strain>
    </source>
</reference>
<dbReference type="HOGENOM" id="CLU_3419435_0_0_1"/>
<dbReference type="AlphaFoldDB" id="A0A099NRB4"/>
<dbReference type="EMBL" id="JQFK01001455">
    <property type="protein sequence ID" value="KGK34619.1"/>
    <property type="molecule type" value="Genomic_DNA"/>
</dbReference>
<name>A0A099NRB4_PICKU</name>
<protein>
    <submittedName>
        <fullName evidence="2">Uncharacterized protein</fullName>
    </submittedName>
</protein>
<dbReference type="Proteomes" id="UP000029867">
    <property type="component" value="Unassembled WGS sequence"/>
</dbReference>
<comment type="caution">
    <text evidence="2">The sequence shown here is derived from an EMBL/GenBank/DDBJ whole genome shotgun (WGS) entry which is preliminary data.</text>
</comment>
<accession>A0A099NRB4</accession>
<evidence type="ECO:0000313" key="2">
    <source>
        <dbReference type="EMBL" id="KGK34619.1"/>
    </source>
</evidence>
<proteinExistence type="predicted"/>
<sequence length="25" mass="2716">MSGLTYPLNPATISPELARDANQKK</sequence>